<dbReference type="CDD" id="cd22842">
    <property type="entry name" value="Gal_Rha_Lectin_BGal"/>
    <property type="match status" value="1"/>
</dbReference>
<evidence type="ECO:0000256" key="1">
    <source>
        <dbReference type="SAM" id="SignalP"/>
    </source>
</evidence>
<dbReference type="PROSITE" id="PS50228">
    <property type="entry name" value="SUEL_LECTIN"/>
    <property type="match status" value="1"/>
</dbReference>
<gene>
    <name evidence="3" type="ORF">PTSG_07279</name>
</gene>
<dbReference type="PANTHER" id="PTHR46780">
    <property type="entry name" value="PROTEIN EVA-1"/>
    <property type="match status" value="1"/>
</dbReference>
<evidence type="ECO:0000259" key="2">
    <source>
        <dbReference type="PROSITE" id="PS50228"/>
    </source>
</evidence>
<keyword evidence="1" id="KW-0732">Signal</keyword>
<evidence type="ECO:0000313" key="3">
    <source>
        <dbReference type="EMBL" id="EGD76938.1"/>
    </source>
</evidence>
<dbReference type="OMA" id="PIPEWDI"/>
<dbReference type="InterPro" id="IPR017853">
    <property type="entry name" value="GH"/>
</dbReference>
<keyword evidence="4" id="KW-1185">Reference proteome</keyword>
<evidence type="ECO:0000313" key="4">
    <source>
        <dbReference type="Proteomes" id="UP000007799"/>
    </source>
</evidence>
<dbReference type="RefSeq" id="XP_004990778.1">
    <property type="nucleotide sequence ID" value="XM_004990721.1"/>
</dbReference>
<dbReference type="OrthoDB" id="18431at2759"/>
<name>F2UIZ0_SALR5</name>
<dbReference type="KEGG" id="sre:PTSG_07279"/>
<proteinExistence type="predicted"/>
<dbReference type="eggNOG" id="KOG0496">
    <property type="taxonomic scope" value="Eukaryota"/>
</dbReference>
<feature type="chain" id="PRO_5003290703" description="SUEL-type lectin domain-containing protein" evidence="1">
    <location>
        <begin position="18"/>
        <end position="620"/>
    </location>
</feature>
<reference evidence="3" key="1">
    <citation type="submission" date="2009-08" db="EMBL/GenBank/DDBJ databases">
        <title>Annotation of Salpingoeca rosetta.</title>
        <authorList>
            <consortium name="The Broad Institute Genome Sequencing Platform"/>
            <person name="Russ C."/>
            <person name="Cuomo C."/>
            <person name="Burger G."/>
            <person name="Gray M.W."/>
            <person name="Holland P.W.H."/>
            <person name="King N."/>
            <person name="Lang F.B.F."/>
            <person name="Roger A.J."/>
            <person name="Ruiz-Trillo I."/>
            <person name="Young S.K."/>
            <person name="Zeng Q."/>
            <person name="Gargeya S."/>
            <person name="Alvarado L."/>
            <person name="Berlin A."/>
            <person name="Chapman S.B."/>
            <person name="Chen Z."/>
            <person name="Freedman E."/>
            <person name="Gellesch M."/>
            <person name="Goldberg J."/>
            <person name="Griggs A."/>
            <person name="Gujja S."/>
            <person name="Heilman E."/>
            <person name="Heiman D."/>
            <person name="Howarth C."/>
            <person name="Mehta T."/>
            <person name="Neiman D."/>
            <person name="Pearson M."/>
            <person name="Roberts A."/>
            <person name="Saif S."/>
            <person name="Shea T."/>
            <person name="Shenoy N."/>
            <person name="Sisk P."/>
            <person name="Stolte C."/>
            <person name="Sykes S."/>
            <person name="White J."/>
            <person name="Yandava C."/>
            <person name="Haas B."/>
            <person name="Nusbaum C."/>
            <person name="Birren B."/>
        </authorList>
    </citation>
    <scope>NUCLEOTIDE SEQUENCE [LARGE SCALE GENOMIC DNA]</scope>
    <source>
        <strain evidence="3">ATCC 50818</strain>
    </source>
</reference>
<dbReference type="Pfam" id="PF02140">
    <property type="entry name" value="SUEL_Lectin"/>
    <property type="match status" value="1"/>
</dbReference>
<feature type="signal peptide" evidence="1">
    <location>
        <begin position="1"/>
        <end position="17"/>
    </location>
</feature>
<protein>
    <recommendedName>
        <fullName evidence="2">SUEL-type lectin domain-containing protein</fullName>
    </recommendedName>
</protein>
<feature type="domain" description="SUEL-type lectin" evidence="2">
    <location>
        <begin position="453"/>
        <end position="532"/>
    </location>
</feature>
<dbReference type="InterPro" id="IPR043159">
    <property type="entry name" value="Lectin_gal-bd_sf"/>
</dbReference>
<dbReference type="InterPro" id="IPR000922">
    <property type="entry name" value="Lectin_gal-bd_dom"/>
</dbReference>
<organism evidence="4">
    <name type="scientific">Salpingoeca rosetta (strain ATCC 50818 / BSB-021)</name>
    <dbReference type="NCBI Taxonomy" id="946362"/>
    <lineage>
        <taxon>Eukaryota</taxon>
        <taxon>Choanoflagellata</taxon>
        <taxon>Craspedida</taxon>
        <taxon>Salpingoecidae</taxon>
        <taxon>Salpingoeca</taxon>
    </lineage>
</organism>
<dbReference type="Gene3D" id="3.20.20.80">
    <property type="entry name" value="Glycosidases"/>
    <property type="match status" value="1"/>
</dbReference>
<dbReference type="STRING" id="946362.F2UIZ0"/>
<dbReference type="EMBL" id="GL832976">
    <property type="protein sequence ID" value="EGD76938.1"/>
    <property type="molecule type" value="Genomic_DNA"/>
</dbReference>
<accession>F2UIZ0</accession>
<dbReference type="Gene3D" id="2.60.120.740">
    <property type="match status" value="1"/>
</dbReference>
<dbReference type="InParanoid" id="F2UIZ0"/>
<dbReference type="GeneID" id="16071339"/>
<dbReference type="SUPFAM" id="SSF51445">
    <property type="entry name" value="(Trans)glycosidases"/>
    <property type="match status" value="1"/>
</dbReference>
<dbReference type="GO" id="GO:0030246">
    <property type="term" value="F:carbohydrate binding"/>
    <property type="evidence" value="ECO:0007669"/>
    <property type="project" value="InterPro"/>
</dbReference>
<dbReference type="Proteomes" id="UP000007799">
    <property type="component" value="Unassembled WGS sequence"/>
</dbReference>
<sequence length="620" mass="67677">MALWKMNLLATMVVVLAAPGLVVMVSGAGIVEVDWSRVVAVSNTTTTLQVVANPILNPATSPVAHRAGESLAALNADLVRYVPWFPYPKVGVAELEPPNAATNTTSWNFEWILPQLELVMNATLRKGHTVVPNFSTQPTWMYDTPKWDYPADPNTADFGYPRGNARANTTRLVAEYYGRLLSWLTNGEFVDEYGTRHTGGPKYNLTHWEVFNEPQGCHGLNAQQYNKQYDAVVKEIRRQADPNHRLKFVGLAASGQPLDWIASFLNHSNHAPDTPLDYVSFHFYASCTNRTDPDTYTSFFGDADQFLQQLEKIAHLRSQLSPNTKLSCDETGVILPHDNDPTSPVPPRIYWNAAAAMYAYLVPETTKLGLDVLGESQLAGSPPIPEWDIPDPQYPSVSMLNWTSGEGNARYWVLKLMIEELAPGDKLVHTTMSTTPHSPLCAKVDGHVGYGNVSLMCHEDDAVITNITFASFGTPTGTCGHYKTGACDASNTTAIVTAMCKGKRACTVASYPTFGDPCYGVYKDLVVQAACTRDSGGFARPPDYPGDADLYAQAYVTKGGHKKVLVVNKSNVHGSARVMGATHMRVVDLQSGDGPPRSETVTNNVVFLSPFAVAIVAVTQ</sequence>
<dbReference type="AlphaFoldDB" id="F2UIZ0"/>